<dbReference type="GO" id="GO:0030322">
    <property type="term" value="P:stabilization of membrane potential"/>
    <property type="evidence" value="ECO:0007669"/>
    <property type="project" value="TreeGrafter"/>
</dbReference>
<dbReference type="GO" id="GO:0015271">
    <property type="term" value="F:outward rectifier potassium channel activity"/>
    <property type="evidence" value="ECO:0007669"/>
    <property type="project" value="TreeGrafter"/>
</dbReference>
<evidence type="ECO:0000256" key="3">
    <source>
        <dbReference type="ARBA" id="ARBA00022989"/>
    </source>
</evidence>
<keyword evidence="2 5" id="KW-0812">Transmembrane</keyword>
<dbReference type="Pfam" id="PF13358">
    <property type="entry name" value="DDE_3"/>
    <property type="match status" value="1"/>
</dbReference>
<sequence>MDQDQYIRVLETKMLPFARRDFQTNFVFQDDNASAHRARRVMDFLEDENVQHMDWPAMSPDLNPVENLWSEISRGQPPTNLAELTQAIVDIWRHIPDQKLTTLVLRMPRRLCAQYNTRGGDTKILKWIRCLTGFGTHGPKTDLARAVRVLYAIFGITLLIIAIHALGVKTSSLFHRLDKWIAPGAEHRSCSLNKWLIRLRYLMTVAAGLLLFLIGPAVITSWIEQLTFNQSLYAVFITLSTIGLKEGIPSFADSGWSQQSHTKFGTHPQSKRVECHDCLPTFSIIAAVKRSLNTYYIVQVQAWFRIPPGRLVTERNVTEIFGIAFDIAETTNRAAPKRLGDEIKSNPMTEKQYGTLGLSDCSKELFETSSTASLRSSASSIVNLT</sequence>
<dbReference type="GO" id="GO:0022841">
    <property type="term" value="F:potassium ion leak channel activity"/>
    <property type="evidence" value="ECO:0007669"/>
    <property type="project" value="TreeGrafter"/>
</dbReference>
<dbReference type="PANTHER" id="PTHR11003">
    <property type="entry name" value="POTASSIUM CHANNEL, SUBFAMILY K"/>
    <property type="match status" value="1"/>
</dbReference>
<dbReference type="GO" id="GO:0003676">
    <property type="term" value="F:nucleic acid binding"/>
    <property type="evidence" value="ECO:0007669"/>
    <property type="project" value="InterPro"/>
</dbReference>
<name>A0AAD9K140_9ANNE</name>
<comment type="caution">
    <text evidence="7">The sequence shown here is derived from an EMBL/GenBank/DDBJ whole genome shotgun (WGS) entry which is preliminary data.</text>
</comment>
<dbReference type="InterPro" id="IPR038717">
    <property type="entry name" value="Tc1-like_DDE_dom"/>
</dbReference>
<dbReference type="Gene3D" id="3.30.420.10">
    <property type="entry name" value="Ribonuclease H-like superfamily/Ribonuclease H"/>
    <property type="match status" value="1"/>
</dbReference>
<evidence type="ECO:0000259" key="6">
    <source>
        <dbReference type="Pfam" id="PF13358"/>
    </source>
</evidence>
<dbReference type="SUPFAM" id="SSF81324">
    <property type="entry name" value="Voltage-gated potassium channels"/>
    <property type="match status" value="1"/>
</dbReference>
<evidence type="ECO:0000313" key="7">
    <source>
        <dbReference type="EMBL" id="KAK2162931.1"/>
    </source>
</evidence>
<feature type="transmembrane region" description="Helical" evidence="5">
    <location>
        <begin position="149"/>
        <end position="168"/>
    </location>
</feature>
<dbReference type="GO" id="GO:0005886">
    <property type="term" value="C:plasma membrane"/>
    <property type="evidence" value="ECO:0007669"/>
    <property type="project" value="TreeGrafter"/>
</dbReference>
<comment type="subcellular location">
    <subcellularLocation>
        <location evidence="1">Membrane</location>
        <topology evidence="1">Multi-pass membrane protein</topology>
    </subcellularLocation>
</comment>
<feature type="transmembrane region" description="Helical" evidence="5">
    <location>
        <begin position="201"/>
        <end position="223"/>
    </location>
</feature>
<proteinExistence type="predicted"/>
<dbReference type="InterPro" id="IPR036397">
    <property type="entry name" value="RNaseH_sf"/>
</dbReference>
<dbReference type="Gene3D" id="1.10.287.70">
    <property type="match status" value="1"/>
</dbReference>
<dbReference type="EMBL" id="JAODUP010000089">
    <property type="protein sequence ID" value="KAK2162931.1"/>
    <property type="molecule type" value="Genomic_DNA"/>
</dbReference>
<dbReference type="AlphaFoldDB" id="A0AAD9K140"/>
<dbReference type="PANTHER" id="PTHR11003:SF345">
    <property type="entry name" value="TWIK FAMILY OF POTASSIUM CHANNELS PROTEIN 18"/>
    <property type="match status" value="1"/>
</dbReference>
<evidence type="ECO:0000313" key="8">
    <source>
        <dbReference type="Proteomes" id="UP001208570"/>
    </source>
</evidence>
<evidence type="ECO:0000256" key="4">
    <source>
        <dbReference type="ARBA" id="ARBA00023136"/>
    </source>
</evidence>
<keyword evidence="4 5" id="KW-0472">Membrane</keyword>
<keyword evidence="8" id="KW-1185">Reference proteome</keyword>
<accession>A0AAD9K140</accession>
<protein>
    <recommendedName>
        <fullName evidence="6">Tc1-like transposase DDE domain-containing protein</fullName>
    </recommendedName>
</protein>
<gene>
    <name evidence="7" type="ORF">LSH36_89g03008</name>
</gene>
<reference evidence="7" key="1">
    <citation type="journal article" date="2023" name="Mol. Biol. Evol.">
        <title>Third-Generation Sequencing Reveals the Adaptive Role of the Epigenome in Three Deep-Sea Polychaetes.</title>
        <authorList>
            <person name="Perez M."/>
            <person name="Aroh O."/>
            <person name="Sun Y."/>
            <person name="Lan Y."/>
            <person name="Juniper S.K."/>
            <person name="Young C.R."/>
            <person name="Angers B."/>
            <person name="Qian P.Y."/>
        </authorList>
    </citation>
    <scope>NUCLEOTIDE SEQUENCE</scope>
    <source>
        <strain evidence="7">P08H-3</strain>
    </source>
</reference>
<dbReference type="Proteomes" id="UP001208570">
    <property type="component" value="Unassembled WGS sequence"/>
</dbReference>
<evidence type="ECO:0000256" key="1">
    <source>
        <dbReference type="ARBA" id="ARBA00004141"/>
    </source>
</evidence>
<dbReference type="InterPro" id="IPR003280">
    <property type="entry name" value="2pore_dom_K_chnl"/>
</dbReference>
<keyword evidence="3 5" id="KW-1133">Transmembrane helix</keyword>
<evidence type="ECO:0000256" key="2">
    <source>
        <dbReference type="ARBA" id="ARBA00022692"/>
    </source>
</evidence>
<feature type="domain" description="Tc1-like transposase DDE" evidence="6">
    <location>
        <begin position="25"/>
        <end position="72"/>
    </location>
</feature>
<organism evidence="7 8">
    <name type="scientific">Paralvinella palmiformis</name>
    <dbReference type="NCBI Taxonomy" id="53620"/>
    <lineage>
        <taxon>Eukaryota</taxon>
        <taxon>Metazoa</taxon>
        <taxon>Spiralia</taxon>
        <taxon>Lophotrochozoa</taxon>
        <taxon>Annelida</taxon>
        <taxon>Polychaeta</taxon>
        <taxon>Sedentaria</taxon>
        <taxon>Canalipalpata</taxon>
        <taxon>Terebellida</taxon>
        <taxon>Terebelliformia</taxon>
        <taxon>Alvinellidae</taxon>
        <taxon>Paralvinella</taxon>
    </lineage>
</organism>
<evidence type="ECO:0000256" key="5">
    <source>
        <dbReference type="SAM" id="Phobius"/>
    </source>
</evidence>